<comment type="caution">
    <text evidence="17">The sequence shown here is derived from an EMBL/GenBank/DDBJ whole genome shotgun (WGS) entry which is preliminary data.</text>
</comment>
<feature type="transmembrane region" description="Helical" evidence="15">
    <location>
        <begin position="140"/>
        <end position="161"/>
    </location>
</feature>
<dbReference type="CDD" id="cd07335">
    <property type="entry name" value="M48B_HtpX_like"/>
    <property type="match status" value="1"/>
</dbReference>
<evidence type="ECO:0000313" key="18">
    <source>
        <dbReference type="Proteomes" id="UP000614811"/>
    </source>
</evidence>
<evidence type="ECO:0000256" key="6">
    <source>
        <dbReference type="ARBA" id="ARBA00022723"/>
    </source>
</evidence>
<keyword evidence="8 14" id="KW-0862">Zinc</keyword>
<dbReference type="Gene3D" id="3.30.2010.10">
    <property type="entry name" value="Metalloproteases ('zincins'), catalytic domain"/>
    <property type="match status" value="1"/>
</dbReference>
<evidence type="ECO:0000256" key="7">
    <source>
        <dbReference type="ARBA" id="ARBA00022801"/>
    </source>
</evidence>
<dbReference type="GO" id="GO:0004222">
    <property type="term" value="F:metalloendopeptidase activity"/>
    <property type="evidence" value="ECO:0007669"/>
    <property type="project" value="InterPro"/>
</dbReference>
<feature type="domain" description="Peptidase M48" evidence="16">
    <location>
        <begin position="61"/>
        <end position="260"/>
    </location>
</feature>
<dbReference type="GO" id="GO:0046872">
    <property type="term" value="F:metal ion binding"/>
    <property type="evidence" value="ECO:0007669"/>
    <property type="project" value="UniProtKB-KW"/>
</dbReference>
<organism evidence="17 18">
    <name type="scientific">Arenicella chitinivorans</name>
    <dbReference type="NCBI Taxonomy" id="1329800"/>
    <lineage>
        <taxon>Bacteria</taxon>
        <taxon>Pseudomonadati</taxon>
        <taxon>Pseudomonadota</taxon>
        <taxon>Gammaproteobacteria</taxon>
        <taxon>Arenicellales</taxon>
        <taxon>Arenicellaceae</taxon>
        <taxon>Arenicella</taxon>
    </lineage>
</organism>
<dbReference type="InterPro" id="IPR050083">
    <property type="entry name" value="HtpX_protease"/>
</dbReference>
<evidence type="ECO:0000256" key="2">
    <source>
        <dbReference type="ARBA" id="ARBA00009779"/>
    </source>
</evidence>
<evidence type="ECO:0000256" key="14">
    <source>
        <dbReference type="RuleBase" id="RU003983"/>
    </source>
</evidence>
<keyword evidence="5 15" id="KW-0812">Transmembrane</keyword>
<dbReference type="Pfam" id="PF01435">
    <property type="entry name" value="Peptidase_M48"/>
    <property type="match status" value="1"/>
</dbReference>
<reference evidence="17" key="1">
    <citation type="journal article" date="2014" name="Int. J. Syst. Evol. Microbiol.">
        <title>Complete genome sequence of Corynebacterium casei LMG S-19264T (=DSM 44701T), isolated from a smear-ripened cheese.</title>
        <authorList>
            <consortium name="US DOE Joint Genome Institute (JGI-PGF)"/>
            <person name="Walter F."/>
            <person name="Albersmeier A."/>
            <person name="Kalinowski J."/>
            <person name="Ruckert C."/>
        </authorList>
    </citation>
    <scope>NUCLEOTIDE SEQUENCE</scope>
    <source>
        <strain evidence="17">KCTC 12711</strain>
    </source>
</reference>
<evidence type="ECO:0000256" key="1">
    <source>
        <dbReference type="ARBA" id="ARBA00004429"/>
    </source>
</evidence>
<dbReference type="FunFam" id="3.30.2010.10:FF:000001">
    <property type="entry name" value="Protease HtpX"/>
    <property type="match status" value="1"/>
</dbReference>
<evidence type="ECO:0000256" key="10">
    <source>
        <dbReference type="ARBA" id="ARBA00023049"/>
    </source>
</evidence>
<protein>
    <recommendedName>
        <fullName evidence="12">Protease HtpX</fullName>
    </recommendedName>
    <alternativeName>
        <fullName evidence="13">Heat shock protein HtpX</fullName>
    </alternativeName>
</protein>
<keyword evidence="3" id="KW-1003">Cell membrane</keyword>
<name>A0A918VQK0_9GAMM</name>
<keyword evidence="11 15" id="KW-0472">Membrane</keyword>
<evidence type="ECO:0000256" key="8">
    <source>
        <dbReference type="ARBA" id="ARBA00022833"/>
    </source>
</evidence>
<evidence type="ECO:0000259" key="16">
    <source>
        <dbReference type="Pfam" id="PF01435"/>
    </source>
</evidence>
<evidence type="ECO:0000256" key="13">
    <source>
        <dbReference type="ARBA" id="ARBA00080389"/>
    </source>
</evidence>
<evidence type="ECO:0000256" key="12">
    <source>
        <dbReference type="ARBA" id="ARBA00071790"/>
    </source>
</evidence>
<evidence type="ECO:0000256" key="4">
    <source>
        <dbReference type="ARBA" id="ARBA00022670"/>
    </source>
</evidence>
<keyword evidence="9 15" id="KW-1133">Transmembrane helix</keyword>
<dbReference type="AlphaFoldDB" id="A0A918VQK0"/>
<dbReference type="PANTHER" id="PTHR43221:SF1">
    <property type="entry name" value="PROTEASE HTPX"/>
    <property type="match status" value="1"/>
</dbReference>
<comment type="cofactor">
    <cofactor evidence="14">
        <name>Zn(2+)</name>
        <dbReference type="ChEBI" id="CHEBI:29105"/>
    </cofactor>
    <text evidence="14">Binds 1 zinc ion per subunit.</text>
</comment>
<comment type="similarity">
    <text evidence="14">Belongs to the peptidase M48 family.</text>
</comment>
<proteinExistence type="inferred from homology"/>
<evidence type="ECO:0000256" key="5">
    <source>
        <dbReference type="ARBA" id="ARBA00022692"/>
    </source>
</evidence>
<evidence type="ECO:0000256" key="15">
    <source>
        <dbReference type="SAM" id="Phobius"/>
    </source>
</evidence>
<dbReference type="GO" id="GO:0006508">
    <property type="term" value="P:proteolysis"/>
    <property type="evidence" value="ECO:0007669"/>
    <property type="project" value="UniProtKB-KW"/>
</dbReference>
<comment type="subcellular location">
    <subcellularLocation>
        <location evidence="1">Cell inner membrane</location>
        <topology evidence="1">Multi-pass membrane protein</topology>
    </subcellularLocation>
</comment>
<keyword evidence="4 14" id="KW-0645">Protease</keyword>
<evidence type="ECO:0000256" key="3">
    <source>
        <dbReference type="ARBA" id="ARBA00022475"/>
    </source>
</evidence>
<evidence type="ECO:0000256" key="9">
    <source>
        <dbReference type="ARBA" id="ARBA00022989"/>
    </source>
</evidence>
<keyword evidence="18" id="KW-1185">Reference proteome</keyword>
<gene>
    <name evidence="17" type="primary">htpX</name>
    <name evidence="17" type="ORF">GCM10008090_28180</name>
</gene>
<sequence length="262" mass="27946">MIVAGIIIQFLPAEYRTQDGQFLVIALVAGFGGSIVSLLMSKSIAKRAAGVYVIESPRNETEKWLVTTVARQAEQAGIGMPEVGIFDTPDMNAFATGASKNNALVAVSTGLLQNMTREEAEAVMGHEIAHVANGDMVTMALIQGVVNTFVLLLARALALAIDRDGRGIGYFLGFMAGQVVFGFLASIVVAFFSRQREYRADAGGAKYAGAHKMIAALEKLKRGQSGQLPDQLAAFGINNSVKSLFSTHPPLDERIEALRTAN</sequence>
<feature type="transmembrane region" description="Helical" evidence="15">
    <location>
        <begin position="167"/>
        <end position="192"/>
    </location>
</feature>
<feature type="transmembrane region" description="Helical" evidence="15">
    <location>
        <begin position="20"/>
        <end position="40"/>
    </location>
</feature>
<dbReference type="Proteomes" id="UP000614811">
    <property type="component" value="Unassembled WGS sequence"/>
</dbReference>
<accession>A0A918VQK0</accession>
<dbReference type="GO" id="GO:0005886">
    <property type="term" value="C:plasma membrane"/>
    <property type="evidence" value="ECO:0007669"/>
    <property type="project" value="UniProtKB-SubCell"/>
</dbReference>
<keyword evidence="7 14" id="KW-0378">Hydrolase</keyword>
<dbReference type="EMBL" id="BMXA01000006">
    <property type="protein sequence ID" value="GHA16878.1"/>
    <property type="molecule type" value="Genomic_DNA"/>
</dbReference>
<evidence type="ECO:0000256" key="11">
    <source>
        <dbReference type="ARBA" id="ARBA00023136"/>
    </source>
</evidence>
<keyword evidence="6" id="KW-0479">Metal-binding</keyword>
<dbReference type="InterPro" id="IPR001915">
    <property type="entry name" value="Peptidase_M48"/>
</dbReference>
<dbReference type="NCBIfam" id="NF003965">
    <property type="entry name" value="PRK05457.1"/>
    <property type="match status" value="1"/>
</dbReference>
<reference evidence="17" key="2">
    <citation type="submission" date="2020-09" db="EMBL/GenBank/DDBJ databases">
        <authorList>
            <person name="Sun Q."/>
            <person name="Kim S."/>
        </authorList>
    </citation>
    <scope>NUCLEOTIDE SEQUENCE</scope>
    <source>
        <strain evidence="17">KCTC 12711</strain>
    </source>
</reference>
<dbReference type="PANTHER" id="PTHR43221">
    <property type="entry name" value="PROTEASE HTPX"/>
    <property type="match status" value="1"/>
</dbReference>
<comment type="similarity">
    <text evidence="2">Belongs to the peptidase M48B family.</text>
</comment>
<evidence type="ECO:0000313" key="17">
    <source>
        <dbReference type="EMBL" id="GHA16878.1"/>
    </source>
</evidence>
<keyword evidence="10 14" id="KW-0482">Metalloprotease</keyword>